<accession>A0A1E3IZS8</accession>
<dbReference type="KEGG" id="cdep:91084282"/>
<reference evidence="2" key="2">
    <citation type="journal article" date="2022" name="Elife">
        <title>Obligate sexual reproduction of a homothallic fungus closely related to the Cryptococcus pathogenic species complex.</title>
        <authorList>
            <person name="Passer A.R."/>
            <person name="Clancey S.A."/>
            <person name="Shea T."/>
            <person name="David-Palma M."/>
            <person name="Averette A.F."/>
            <person name="Boekhout T."/>
            <person name="Porcel B.M."/>
            <person name="Nowrousian M."/>
            <person name="Cuomo C.A."/>
            <person name="Sun S."/>
            <person name="Heitman J."/>
            <person name="Coelho M.A."/>
        </authorList>
    </citation>
    <scope>NUCLEOTIDE SEQUENCE</scope>
    <source>
        <strain evidence="2">CBS 7841</strain>
    </source>
</reference>
<organism evidence="2 3">
    <name type="scientific">Cryptococcus depauperatus CBS 7841</name>
    <dbReference type="NCBI Taxonomy" id="1295531"/>
    <lineage>
        <taxon>Eukaryota</taxon>
        <taxon>Fungi</taxon>
        <taxon>Dikarya</taxon>
        <taxon>Basidiomycota</taxon>
        <taxon>Agaricomycotina</taxon>
        <taxon>Tremellomycetes</taxon>
        <taxon>Tremellales</taxon>
        <taxon>Cryptococcaceae</taxon>
        <taxon>Cryptococcus</taxon>
    </lineage>
</organism>
<sequence>MPITPRPIPSHQRHPRRNYSSRPGSGVARKSLPTFQLQQQEWRAEVALLPKAAPRSAPQGSFITLAAVESSDKKNSVSGSLEGRREVGLERLIIDGKGKREKRATMAKTFGFDFVPNPSIIPLPDVPLAGMSLLSASKVVYPTPAEASLALATTPETPALLAERFNEEDEDDWEHISPVDERGESRTEEERDDNICSDGEEDVIVLGEMEMEHSIEDARPEVDGKEAFSGQESKPTYAAAVGRL</sequence>
<feature type="compositionally biased region" description="Basic and acidic residues" evidence="1">
    <location>
        <begin position="174"/>
        <end position="189"/>
    </location>
</feature>
<name>A0A1E3IZS8_9TREE</name>
<dbReference type="GeneID" id="91084282"/>
<proteinExistence type="predicted"/>
<dbReference type="OrthoDB" id="2565236at2759"/>
<reference evidence="2" key="1">
    <citation type="submission" date="2016-06" db="EMBL/GenBank/DDBJ databases">
        <authorList>
            <person name="Cuomo C."/>
            <person name="Litvintseva A."/>
            <person name="Heitman J."/>
            <person name="Chen Y."/>
            <person name="Sun S."/>
            <person name="Springer D."/>
            <person name="Dromer F."/>
            <person name="Young S."/>
            <person name="Zeng Q."/>
            <person name="Chapman S."/>
            <person name="Gujja S."/>
            <person name="Saif S."/>
            <person name="Birren B."/>
        </authorList>
    </citation>
    <scope>NUCLEOTIDE SEQUENCE</scope>
    <source>
        <strain evidence="2">CBS 7841</strain>
    </source>
</reference>
<evidence type="ECO:0000313" key="3">
    <source>
        <dbReference type="Proteomes" id="UP000094043"/>
    </source>
</evidence>
<keyword evidence="3" id="KW-1185">Reference proteome</keyword>
<feature type="region of interest" description="Disordered" evidence="1">
    <location>
        <begin position="166"/>
        <end position="199"/>
    </location>
</feature>
<protein>
    <submittedName>
        <fullName evidence="2">Uncharacterized protein</fullName>
    </submittedName>
</protein>
<dbReference type="EMBL" id="CP143784">
    <property type="protein sequence ID" value="WVN84930.1"/>
    <property type="molecule type" value="Genomic_DNA"/>
</dbReference>
<feature type="region of interest" description="Disordered" evidence="1">
    <location>
        <begin position="223"/>
        <end position="244"/>
    </location>
</feature>
<dbReference type="AlphaFoldDB" id="A0A1E3IZS8"/>
<reference evidence="2" key="3">
    <citation type="submission" date="2024-01" db="EMBL/GenBank/DDBJ databases">
        <authorList>
            <person name="Coelho M.A."/>
            <person name="David-Palma M."/>
            <person name="Shea T."/>
            <person name="Sun S."/>
            <person name="Cuomo C.A."/>
            <person name="Heitman J."/>
        </authorList>
    </citation>
    <scope>NUCLEOTIDE SEQUENCE</scope>
    <source>
        <strain evidence="2">CBS 7841</strain>
    </source>
</reference>
<evidence type="ECO:0000256" key="1">
    <source>
        <dbReference type="SAM" id="MobiDB-lite"/>
    </source>
</evidence>
<dbReference type="Proteomes" id="UP000094043">
    <property type="component" value="Chromosome 1"/>
</dbReference>
<gene>
    <name evidence="2" type="ORF">L203_100066</name>
</gene>
<evidence type="ECO:0000313" key="2">
    <source>
        <dbReference type="EMBL" id="WVN84930.1"/>
    </source>
</evidence>
<dbReference type="VEuPathDB" id="FungiDB:L203_00275"/>
<dbReference type="RefSeq" id="XP_066065631.1">
    <property type="nucleotide sequence ID" value="XM_066209534.1"/>
</dbReference>
<feature type="region of interest" description="Disordered" evidence="1">
    <location>
        <begin position="1"/>
        <end position="32"/>
    </location>
</feature>